<sequence>MQRRLFGCLLKRKFSFRPAEFSTQEDPLDLFQSRGAPKYEKAIEFNSISNAPKKKSWEARIPKVSKKSNRKTSLQEDKGHAVIKCLRPEFNHYKNQKYEPDQIKLASKGWDHYKSKGDHFTIQLYENDFDSSSYFYGESASFEGLTLEQKVIDALQRIDIERPTIIQEKSIPVVLAGKNALIAAETGCGKTLAYLAPVVQQLIRWNQTSLKERPPNSPLAVILCPSRELASQIGYLAKKLSLLLPFNCTTLLGGSTKKKMMNPNFYDVDLLISTPGVISKMSTIALYDLSYAKHVVVDESDTMLDDSFNEILLRLLKRMKISYFNDPKAEEPTGCQLTLVSATVPTSIYSILEDIVEPDSLERIESPRLHRVMPHVPQTFYRLGLVQKPGKLLQLVKNAALEKKPTLIFSNKTKTCDWISLMLHENGVPTLSLNGDMPSLIRAGIFSQFKNGEVNVLSCTDIASRGLDTNNVKLLINYDFPNFMADYVHRCGRAGRISSPKDCSIVNFVTYPREIQLVHTIEMAVRTMKDLPNVNANIRRLITYRK</sequence>
<dbReference type="CDD" id="cd18787">
    <property type="entry name" value="SF2_C_DEAD"/>
    <property type="match status" value="1"/>
</dbReference>
<dbReference type="InterPro" id="IPR001650">
    <property type="entry name" value="Helicase_C-like"/>
</dbReference>
<protein>
    <submittedName>
        <fullName evidence="7">ATP-dependent RNA helicase</fullName>
    </submittedName>
</protein>
<keyword evidence="8" id="KW-1185">Reference proteome</keyword>
<dbReference type="Pfam" id="PF00271">
    <property type="entry name" value="Helicase_C"/>
    <property type="match status" value="1"/>
</dbReference>
<dbReference type="PANTHER" id="PTHR47960">
    <property type="entry name" value="DEAD-BOX ATP-DEPENDENT RNA HELICASE 50"/>
    <property type="match status" value="1"/>
</dbReference>
<evidence type="ECO:0000256" key="2">
    <source>
        <dbReference type="ARBA" id="ARBA00022801"/>
    </source>
</evidence>
<dbReference type="SMART" id="SM00490">
    <property type="entry name" value="HELICc"/>
    <property type="match status" value="1"/>
</dbReference>
<dbReference type="InterPro" id="IPR014001">
    <property type="entry name" value="Helicase_ATP-bd"/>
</dbReference>
<evidence type="ECO:0000313" key="7">
    <source>
        <dbReference type="EMBL" id="BES87298.1"/>
    </source>
</evidence>
<dbReference type="SUPFAM" id="SSF52540">
    <property type="entry name" value="P-loop containing nucleoside triphosphate hydrolases"/>
    <property type="match status" value="1"/>
</dbReference>
<dbReference type="SMART" id="SM00487">
    <property type="entry name" value="DEXDc"/>
    <property type="match status" value="1"/>
</dbReference>
<feature type="domain" description="Helicase C-terminal" evidence="6">
    <location>
        <begin position="391"/>
        <end position="542"/>
    </location>
</feature>
<accession>A0ABN7A542</accession>
<keyword evidence="2" id="KW-0378">Hydrolase</keyword>
<dbReference type="Gene3D" id="3.40.50.300">
    <property type="entry name" value="P-loop containing nucleotide triphosphate hydrolases"/>
    <property type="match status" value="2"/>
</dbReference>
<dbReference type="EMBL" id="AP028909">
    <property type="protein sequence ID" value="BES87298.1"/>
    <property type="molecule type" value="Genomic_DNA"/>
</dbReference>
<organism evidence="7 8">
    <name type="scientific">Nesidiocoris tenuis</name>
    <dbReference type="NCBI Taxonomy" id="355587"/>
    <lineage>
        <taxon>Eukaryota</taxon>
        <taxon>Metazoa</taxon>
        <taxon>Ecdysozoa</taxon>
        <taxon>Arthropoda</taxon>
        <taxon>Hexapoda</taxon>
        <taxon>Insecta</taxon>
        <taxon>Pterygota</taxon>
        <taxon>Neoptera</taxon>
        <taxon>Paraneoptera</taxon>
        <taxon>Hemiptera</taxon>
        <taxon>Heteroptera</taxon>
        <taxon>Panheteroptera</taxon>
        <taxon>Cimicomorpha</taxon>
        <taxon>Miridae</taxon>
        <taxon>Dicyphina</taxon>
        <taxon>Nesidiocoris</taxon>
    </lineage>
</organism>
<gene>
    <name evidence="7" type="ORF">NTJ_00103</name>
</gene>
<name>A0ABN7A542_9HEMI</name>
<dbReference type="PROSITE" id="PS51192">
    <property type="entry name" value="HELICASE_ATP_BIND_1"/>
    <property type="match status" value="1"/>
</dbReference>
<keyword evidence="3 7" id="KW-0347">Helicase</keyword>
<dbReference type="GO" id="GO:0004386">
    <property type="term" value="F:helicase activity"/>
    <property type="evidence" value="ECO:0007669"/>
    <property type="project" value="UniProtKB-KW"/>
</dbReference>
<feature type="domain" description="Helicase ATP-binding" evidence="5">
    <location>
        <begin position="171"/>
        <end position="362"/>
    </location>
</feature>
<evidence type="ECO:0000313" key="8">
    <source>
        <dbReference type="Proteomes" id="UP001307889"/>
    </source>
</evidence>
<dbReference type="InterPro" id="IPR011545">
    <property type="entry name" value="DEAD/DEAH_box_helicase_dom"/>
</dbReference>
<reference evidence="7 8" key="1">
    <citation type="submission" date="2023-09" db="EMBL/GenBank/DDBJ databases">
        <title>Nesidiocoris tenuis whole genome shotgun sequence.</title>
        <authorList>
            <person name="Shibata T."/>
            <person name="Shimoda M."/>
            <person name="Kobayashi T."/>
            <person name="Uehara T."/>
        </authorList>
    </citation>
    <scope>NUCLEOTIDE SEQUENCE [LARGE SCALE GENOMIC DNA]</scope>
    <source>
        <strain evidence="7 8">Japan</strain>
    </source>
</reference>
<evidence type="ECO:0000256" key="1">
    <source>
        <dbReference type="ARBA" id="ARBA00022741"/>
    </source>
</evidence>
<dbReference type="Proteomes" id="UP001307889">
    <property type="component" value="Chromosome 1"/>
</dbReference>
<keyword evidence="1" id="KW-0547">Nucleotide-binding</keyword>
<dbReference type="InterPro" id="IPR027417">
    <property type="entry name" value="P-loop_NTPase"/>
</dbReference>
<evidence type="ECO:0000256" key="3">
    <source>
        <dbReference type="ARBA" id="ARBA00022806"/>
    </source>
</evidence>
<evidence type="ECO:0000259" key="6">
    <source>
        <dbReference type="PROSITE" id="PS51194"/>
    </source>
</evidence>
<dbReference type="Pfam" id="PF00270">
    <property type="entry name" value="DEAD"/>
    <property type="match status" value="1"/>
</dbReference>
<proteinExistence type="predicted"/>
<dbReference type="PROSITE" id="PS51194">
    <property type="entry name" value="HELICASE_CTER"/>
    <property type="match status" value="1"/>
</dbReference>
<evidence type="ECO:0000256" key="4">
    <source>
        <dbReference type="ARBA" id="ARBA00022840"/>
    </source>
</evidence>
<evidence type="ECO:0000259" key="5">
    <source>
        <dbReference type="PROSITE" id="PS51192"/>
    </source>
</evidence>
<keyword evidence="4" id="KW-0067">ATP-binding</keyword>